<dbReference type="SUPFAM" id="SSF81660">
    <property type="entry name" value="Metal cation-transporting ATPase, ATP-binding domain N"/>
    <property type="match status" value="1"/>
</dbReference>
<accession>A0A392N875</accession>
<evidence type="ECO:0000313" key="1">
    <source>
        <dbReference type="EMBL" id="MCH95773.1"/>
    </source>
</evidence>
<reference evidence="1 2" key="1">
    <citation type="journal article" date="2018" name="Front. Plant Sci.">
        <title>Red Clover (Trifolium pratense) and Zigzag Clover (T. medium) - A Picture of Genomic Similarities and Differences.</title>
        <authorList>
            <person name="Dluhosova J."/>
            <person name="Istvanek J."/>
            <person name="Nedelnik J."/>
            <person name="Repkova J."/>
        </authorList>
    </citation>
    <scope>NUCLEOTIDE SEQUENCE [LARGE SCALE GENOMIC DNA]</scope>
    <source>
        <strain evidence="2">cv. 10/8</strain>
        <tissue evidence="1">Leaf</tissue>
    </source>
</reference>
<proteinExistence type="predicted"/>
<keyword evidence="2" id="KW-1185">Reference proteome</keyword>
<dbReference type="Proteomes" id="UP000265520">
    <property type="component" value="Unassembled WGS sequence"/>
</dbReference>
<evidence type="ECO:0000313" key="2">
    <source>
        <dbReference type="Proteomes" id="UP000265520"/>
    </source>
</evidence>
<name>A0A392N875_9FABA</name>
<dbReference type="GO" id="GO:0000166">
    <property type="term" value="F:nucleotide binding"/>
    <property type="evidence" value="ECO:0007669"/>
    <property type="project" value="InterPro"/>
</dbReference>
<dbReference type="AlphaFoldDB" id="A0A392N875"/>
<dbReference type="Gene3D" id="3.40.1110.10">
    <property type="entry name" value="Calcium-transporting ATPase, cytoplasmic domain N"/>
    <property type="match status" value="1"/>
</dbReference>
<protein>
    <submittedName>
        <fullName evidence="1">Calcium-transporting ATPase 4 endoplasmic reticulum-type-like</fullName>
    </submittedName>
</protein>
<organism evidence="1 2">
    <name type="scientific">Trifolium medium</name>
    <dbReference type="NCBI Taxonomy" id="97028"/>
    <lineage>
        <taxon>Eukaryota</taxon>
        <taxon>Viridiplantae</taxon>
        <taxon>Streptophyta</taxon>
        <taxon>Embryophyta</taxon>
        <taxon>Tracheophyta</taxon>
        <taxon>Spermatophyta</taxon>
        <taxon>Magnoliopsida</taxon>
        <taxon>eudicotyledons</taxon>
        <taxon>Gunneridae</taxon>
        <taxon>Pentapetalae</taxon>
        <taxon>rosids</taxon>
        <taxon>fabids</taxon>
        <taxon>Fabales</taxon>
        <taxon>Fabaceae</taxon>
        <taxon>Papilionoideae</taxon>
        <taxon>50 kb inversion clade</taxon>
        <taxon>NPAAA clade</taxon>
        <taxon>Hologalegina</taxon>
        <taxon>IRL clade</taxon>
        <taxon>Trifolieae</taxon>
        <taxon>Trifolium</taxon>
    </lineage>
</organism>
<dbReference type="EMBL" id="LXQA010030620">
    <property type="protein sequence ID" value="MCH95773.1"/>
    <property type="molecule type" value="Genomic_DNA"/>
</dbReference>
<comment type="caution">
    <text evidence="1">The sequence shown here is derived from an EMBL/GenBank/DDBJ whole genome shotgun (WGS) entry which is preliminary data.</text>
</comment>
<sequence length="48" mass="5463">CCEWWNEHDRRIATLEFDRDRKSMGVIVDSGAGRKSLLVKVLSLSAIT</sequence>
<dbReference type="InterPro" id="IPR023299">
    <property type="entry name" value="ATPase_P-typ_cyto_dom_N"/>
</dbReference>
<feature type="non-terminal residue" evidence="1">
    <location>
        <position position="1"/>
    </location>
</feature>